<keyword evidence="1" id="KW-0548">Nucleotidyltransferase</keyword>
<gene>
    <name evidence="1" type="ORF">Tco_0910201</name>
</gene>
<dbReference type="GO" id="GO:0003964">
    <property type="term" value="F:RNA-directed DNA polymerase activity"/>
    <property type="evidence" value="ECO:0007669"/>
    <property type="project" value="UniProtKB-KW"/>
</dbReference>
<evidence type="ECO:0000313" key="2">
    <source>
        <dbReference type="Proteomes" id="UP001151760"/>
    </source>
</evidence>
<dbReference type="Pfam" id="PF04827">
    <property type="entry name" value="Plant_tran"/>
    <property type="match status" value="1"/>
</dbReference>
<proteinExistence type="predicted"/>
<dbReference type="PANTHER" id="PTHR47150:SF5">
    <property type="entry name" value="OS07G0546750 PROTEIN"/>
    <property type="match status" value="1"/>
</dbReference>
<keyword evidence="1" id="KW-0695">RNA-directed DNA polymerase</keyword>
<reference evidence="1" key="2">
    <citation type="submission" date="2022-01" db="EMBL/GenBank/DDBJ databases">
        <authorList>
            <person name="Yamashiro T."/>
            <person name="Shiraishi A."/>
            <person name="Satake H."/>
            <person name="Nakayama K."/>
        </authorList>
    </citation>
    <scope>NUCLEOTIDE SEQUENCE</scope>
</reference>
<dbReference type="EMBL" id="BQNB010014582">
    <property type="protein sequence ID" value="GJT29926.1"/>
    <property type="molecule type" value="Genomic_DNA"/>
</dbReference>
<reference evidence="1" key="1">
    <citation type="journal article" date="2022" name="Int. J. Mol. Sci.">
        <title>Draft Genome of Tanacetum Coccineum: Genomic Comparison of Closely Related Tanacetum-Family Plants.</title>
        <authorList>
            <person name="Yamashiro T."/>
            <person name="Shiraishi A."/>
            <person name="Nakayama K."/>
            <person name="Satake H."/>
        </authorList>
    </citation>
    <scope>NUCLEOTIDE SEQUENCE</scope>
</reference>
<dbReference type="PANTHER" id="PTHR47150">
    <property type="entry name" value="OS12G0169200 PROTEIN"/>
    <property type="match status" value="1"/>
</dbReference>
<comment type="caution">
    <text evidence="1">The sequence shown here is derived from an EMBL/GenBank/DDBJ whole genome shotgun (WGS) entry which is preliminary data.</text>
</comment>
<name>A0ABQ5CVJ9_9ASTR</name>
<sequence>MDPNSPKKTIVDKYDIYFQDDAERYMRGYEAYEQFLAMSNQEVGGSGSGIKRTRAYIPHEQEEAEQRLLDDYFGDDETPPKYPEENFRRRYRMSFTLFAQIVNDITSYDAQPLPGYFRFFRKGYDATGRVSIGPILKCTSVIRQLAYGTSPDAFDEYLQIAERCSRECLNNFTKCIYILYVEEYLRKPSLEDIEKTYALHEERHGLPGMLGSIDCMH</sequence>
<dbReference type="InterPro" id="IPR006912">
    <property type="entry name" value="Harbinger_derived_prot"/>
</dbReference>
<evidence type="ECO:0000313" key="1">
    <source>
        <dbReference type="EMBL" id="GJT29926.1"/>
    </source>
</evidence>
<accession>A0ABQ5CVJ9</accession>
<keyword evidence="1" id="KW-0808">Transferase</keyword>
<keyword evidence="2" id="KW-1185">Reference proteome</keyword>
<dbReference type="Proteomes" id="UP001151760">
    <property type="component" value="Unassembled WGS sequence"/>
</dbReference>
<organism evidence="1 2">
    <name type="scientific">Tanacetum coccineum</name>
    <dbReference type="NCBI Taxonomy" id="301880"/>
    <lineage>
        <taxon>Eukaryota</taxon>
        <taxon>Viridiplantae</taxon>
        <taxon>Streptophyta</taxon>
        <taxon>Embryophyta</taxon>
        <taxon>Tracheophyta</taxon>
        <taxon>Spermatophyta</taxon>
        <taxon>Magnoliopsida</taxon>
        <taxon>eudicotyledons</taxon>
        <taxon>Gunneridae</taxon>
        <taxon>Pentapetalae</taxon>
        <taxon>asterids</taxon>
        <taxon>campanulids</taxon>
        <taxon>Asterales</taxon>
        <taxon>Asteraceae</taxon>
        <taxon>Asteroideae</taxon>
        <taxon>Anthemideae</taxon>
        <taxon>Anthemidinae</taxon>
        <taxon>Tanacetum</taxon>
    </lineage>
</organism>
<protein>
    <submittedName>
        <fullName evidence="1">RNA-directed DNA polymerase, eukaryota</fullName>
    </submittedName>
</protein>